<evidence type="ECO:0000313" key="1">
    <source>
        <dbReference type="EMBL" id="HIV29234.1"/>
    </source>
</evidence>
<dbReference type="EMBL" id="DVOT01000261">
    <property type="protein sequence ID" value="HIV29234.1"/>
    <property type="molecule type" value="Genomic_DNA"/>
</dbReference>
<feature type="non-terminal residue" evidence="1">
    <location>
        <position position="1"/>
    </location>
</feature>
<dbReference type="Proteomes" id="UP000886884">
    <property type="component" value="Unassembled WGS sequence"/>
</dbReference>
<evidence type="ECO:0000313" key="2">
    <source>
        <dbReference type="Proteomes" id="UP000886884"/>
    </source>
</evidence>
<reference evidence="1" key="2">
    <citation type="journal article" date="2021" name="PeerJ">
        <title>Extensive microbial diversity within the chicken gut microbiome revealed by metagenomics and culture.</title>
        <authorList>
            <person name="Gilroy R."/>
            <person name="Ravi A."/>
            <person name="Getino M."/>
            <person name="Pursley I."/>
            <person name="Horton D.L."/>
            <person name="Alikhan N.F."/>
            <person name="Baker D."/>
            <person name="Gharbi K."/>
            <person name="Hall N."/>
            <person name="Watson M."/>
            <person name="Adriaenssens E.M."/>
            <person name="Foster-Nyarko E."/>
            <person name="Jarju S."/>
            <person name="Secka A."/>
            <person name="Antonio M."/>
            <person name="Oren A."/>
            <person name="Chaudhuri R.R."/>
            <person name="La Ragione R."/>
            <person name="Hildebrand F."/>
            <person name="Pallen M.J."/>
        </authorList>
    </citation>
    <scope>NUCLEOTIDE SEQUENCE</scope>
    <source>
        <strain evidence="1">CHK183-6373</strain>
    </source>
</reference>
<name>A0A9D1PA28_9FIRM</name>
<gene>
    <name evidence="1" type="ORF">IAA64_14840</name>
</gene>
<reference evidence="1" key="1">
    <citation type="submission" date="2020-10" db="EMBL/GenBank/DDBJ databases">
        <authorList>
            <person name="Gilroy R."/>
        </authorList>
    </citation>
    <scope>NUCLEOTIDE SEQUENCE</scope>
    <source>
        <strain evidence="1">CHK183-6373</strain>
    </source>
</reference>
<evidence type="ECO:0008006" key="3">
    <source>
        <dbReference type="Google" id="ProtNLM"/>
    </source>
</evidence>
<dbReference type="AlphaFoldDB" id="A0A9D1PA28"/>
<protein>
    <recommendedName>
        <fullName evidence="3">Gfo/Idh/MocA family oxidoreductase</fullName>
    </recommendedName>
</protein>
<proteinExistence type="predicted"/>
<comment type="caution">
    <text evidence="1">The sequence shown here is derived from an EMBL/GenBank/DDBJ whole genome shotgun (WGS) entry which is preliminary data.</text>
</comment>
<accession>A0A9D1PA28</accession>
<sequence>NTARSIFPGYLTGRYDDMMLEFAACARGEMKNPIPWQYELELQRVLLEACK</sequence>
<organism evidence="1 2">
    <name type="scientific">Candidatus Ornithocaccomicrobium faecavium</name>
    <dbReference type="NCBI Taxonomy" id="2840890"/>
    <lineage>
        <taxon>Bacteria</taxon>
        <taxon>Bacillati</taxon>
        <taxon>Bacillota</taxon>
        <taxon>Clostridia</taxon>
        <taxon>Candidatus Ornithocaccomicrobium</taxon>
    </lineage>
</organism>